<proteinExistence type="predicted"/>
<name>A0A818KHJ4_9BILA</name>
<gene>
    <name evidence="1" type="ORF">OKA104_LOCUS4428</name>
</gene>
<organism evidence="1 2">
    <name type="scientific">Adineta steineri</name>
    <dbReference type="NCBI Taxonomy" id="433720"/>
    <lineage>
        <taxon>Eukaryota</taxon>
        <taxon>Metazoa</taxon>
        <taxon>Spiralia</taxon>
        <taxon>Gnathifera</taxon>
        <taxon>Rotifera</taxon>
        <taxon>Eurotatoria</taxon>
        <taxon>Bdelloidea</taxon>
        <taxon>Adinetida</taxon>
        <taxon>Adinetidae</taxon>
        <taxon>Adineta</taxon>
    </lineage>
</organism>
<evidence type="ECO:0000313" key="2">
    <source>
        <dbReference type="Proteomes" id="UP000663881"/>
    </source>
</evidence>
<dbReference type="Proteomes" id="UP000663881">
    <property type="component" value="Unassembled WGS sequence"/>
</dbReference>
<comment type="caution">
    <text evidence="1">The sequence shown here is derived from an EMBL/GenBank/DDBJ whole genome shotgun (WGS) entry which is preliminary data.</text>
</comment>
<sequence>MSKGSPSRSQKPSYGFSNKNSLNALVSFNNYVICKLNKPGLFQDKNNINDKLFYEFTNDIYIQIENPVVLVQLGKLLLIDNDYCHADYLASSSAALHHLLGSMDNKNKNNRAARFQFEESLKLFLSFTLEDNQILSATYNNIGNQLDEAIGCAEKYVLHDHPKVKEKTKWFLQLYE</sequence>
<reference evidence="1" key="1">
    <citation type="submission" date="2021-02" db="EMBL/GenBank/DDBJ databases">
        <authorList>
            <person name="Nowell W R."/>
        </authorList>
    </citation>
    <scope>NUCLEOTIDE SEQUENCE</scope>
</reference>
<dbReference type="EMBL" id="CAJOAY010000143">
    <property type="protein sequence ID" value="CAF3557824.1"/>
    <property type="molecule type" value="Genomic_DNA"/>
</dbReference>
<evidence type="ECO:0000313" key="1">
    <source>
        <dbReference type="EMBL" id="CAF3557824.1"/>
    </source>
</evidence>
<protein>
    <submittedName>
        <fullName evidence="1">Uncharacterized protein</fullName>
    </submittedName>
</protein>
<dbReference type="AlphaFoldDB" id="A0A818KHJ4"/>
<accession>A0A818KHJ4</accession>